<keyword evidence="10" id="KW-1185">Reference proteome</keyword>
<evidence type="ECO:0000256" key="5">
    <source>
        <dbReference type="ARBA" id="ARBA00023136"/>
    </source>
</evidence>
<feature type="region of interest" description="Disordered" evidence="6">
    <location>
        <begin position="156"/>
        <end position="271"/>
    </location>
</feature>
<evidence type="ECO:0000259" key="8">
    <source>
        <dbReference type="PROSITE" id="PS51849"/>
    </source>
</evidence>
<dbReference type="RefSeq" id="WP_406787678.1">
    <property type="nucleotide sequence ID" value="NZ_JBJIAA010000008.1"/>
</dbReference>
<keyword evidence="3 7" id="KW-0812">Transmembrane</keyword>
<keyword evidence="5 7" id="KW-0472">Membrane</keyword>
<organism evidence="9 10">
    <name type="scientific">Clostridium neuense</name>
    <dbReference type="NCBI Taxonomy" id="1728934"/>
    <lineage>
        <taxon>Bacteria</taxon>
        <taxon>Bacillati</taxon>
        <taxon>Bacillota</taxon>
        <taxon>Clostridia</taxon>
        <taxon>Eubacteriales</taxon>
        <taxon>Clostridiaceae</taxon>
        <taxon>Clostridium</taxon>
    </lineage>
</organism>
<feature type="compositionally biased region" description="Low complexity" evidence="6">
    <location>
        <begin position="194"/>
        <end position="208"/>
    </location>
</feature>
<keyword evidence="2" id="KW-1003">Cell membrane</keyword>
<evidence type="ECO:0000256" key="6">
    <source>
        <dbReference type="SAM" id="MobiDB-lite"/>
    </source>
</evidence>
<protein>
    <submittedName>
        <fullName evidence="9">Anti-sigma factor domain-containing protein</fullName>
    </submittedName>
</protein>
<reference evidence="9 10" key="1">
    <citation type="submission" date="2024-11" db="EMBL/GenBank/DDBJ databases">
        <authorList>
            <person name="Heng Y.C."/>
            <person name="Lim A.C.H."/>
            <person name="Lee J.K.Y."/>
            <person name="Kittelmann S."/>
        </authorList>
    </citation>
    <scope>NUCLEOTIDE SEQUENCE [LARGE SCALE GENOMIC DNA]</scope>
    <source>
        <strain evidence="9 10">WILCCON 0114</strain>
    </source>
</reference>
<feature type="compositionally biased region" description="Basic and acidic residues" evidence="6">
    <location>
        <begin position="237"/>
        <end position="271"/>
    </location>
</feature>
<name>A0ABW8TF13_9CLOT</name>
<evidence type="ECO:0000256" key="2">
    <source>
        <dbReference type="ARBA" id="ARBA00022475"/>
    </source>
</evidence>
<feature type="compositionally biased region" description="Low complexity" evidence="6">
    <location>
        <begin position="218"/>
        <end position="236"/>
    </location>
</feature>
<dbReference type="Pfam" id="PF23750">
    <property type="entry name" value="RsgI_M"/>
    <property type="match status" value="1"/>
</dbReference>
<accession>A0ABW8TF13</accession>
<dbReference type="Pfam" id="PF12791">
    <property type="entry name" value="RsgI_N"/>
    <property type="match status" value="1"/>
</dbReference>
<dbReference type="EMBL" id="JBJIAA010000008">
    <property type="protein sequence ID" value="MFL0251022.1"/>
    <property type="molecule type" value="Genomic_DNA"/>
</dbReference>
<feature type="compositionally biased region" description="Basic and acidic residues" evidence="6">
    <location>
        <begin position="166"/>
        <end position="181"/>
    </location>
</feature>
<evidence type="ECO:0000256" key="4">
    <source>
        <dbReference type="ARBA" id="ARBA00022989"/>
    </source>
</evidence>
<comment type="caution">
    <text evidence="9">The sequence shown here is derived from an EMBL/GenBank/DDBJ whole genome shotgun (WGS) entry which is preliminary data.</text>
</comment>
<feature type="domain" description="RsgI N-terminal anti-sigma" evidence="8">
    <location>
        <begin position="4"/>
        <end position="52"/>
    </location>
</feature>
<evidence type="ECO:0000256" key="3">
    <source>
        <dbReference type="ARBA" id="ARBA00022692"/>
    </source>
</evidence>
<gene>
    <name evidence="9" type="ORF">ACJDT4_11365</name>
</gene>
<keyword evidence="4 7" id="KW-1133">Transmembrane helix</keyword>
<evidence type="ECO:0000313" key="10">
    <source>
        <dbReference type="Proteomes" id="UP001623592"/>
    </source>
</evidence>
<feature type="compositionally biased region" description="Polar residues" evidence="6">
    <location>
        <begin position="156"/>
        <end position="165"/>
    </location>
</feature>
<dbReference type="Proteomes" id="UP001623592">
    <property type="component" value="Unassembled WGS sequence"/>
</dbReference>
<comment type="subcellular location">
    <subcellularLocation>
        <location evidence="1">Cell membrane</location>
        <topology evidence="1">Single-pass membrane protein</topology>
    </subcellularLocation>
</comment>
<feature type="compositionally biased region" description="Polar residues" evidence="6">
    <location>
        <begin position="182"/>
        <end position="193"/>
    </location>
</feature>
<evidence type="ECO:0000256" key="1">
    <source>
        <dbReference type="ARBA" id="ARBA00004162"/>
    </source>
</evidence>
<sequence>MIKKKGMVMEIMGSSAIIMTETGEFTRVRRGSAAPVCGEEYEGYEAKDVLIFRKAFITVAAAVFIFILGIMDYYNPVKAVELDMNSKIMLKLNRWNRVVTASAPDKAGETILNKTKVKNVLLNKAVDELMLEAKREKVIKSFSEVKVNPVKGNIDVSSIRNSIPKDTQEDKVKKENIRQENKTSNPPKANTLPNNENSNGNGKSNAENKSVRPDNSKSKVQNSQNNNSSNVNNANNNKDERASDKSNKHDNETNTKKNDKGADKAEGNKKK</sequence>
<proteinExistence type="predicted"/>
<evidence type="ECO:0000313" key="9">
    <source>
        <dbReference type="EMBL" id="MFL0251022.1"/>
    </source>
</evidence>
<dbReference type="InterPro" id="IPR024449">
    <property type="entry name" value="Anti-sigma_RsgI_N"/>
</dbReference>
<dbReference type="InterPro" id="IPR055431">
    <property type="entry name" value="RsgI_M"/>
</dbReference>
<feature type="transmembrane region" description="Helical" evidence="7">
    <location>
        <begin position="55"/>
        <end position="74"/>
    </location>
</feature>
<evidence type="ECO:0000256" key="7">
    <source>
        <dbReference type="SAM" id="Phobius"/>
    </source>
</evidence>
<dbReference type="PROSITE" id="PS51849">
    <property type="entry name" value="RSGI_N"/>
    <property type="match status" value="1"/>
</dbReference>